<evidence type="ECO:0000256" key="1">
    <source>
        <dbReference type="ARBA" id="ARBA00022679"/>
    </source>
</evidence>
<dbReference type="Proteomes" id="UP001189429">
    <property type="component" value="Unassembled WGS sequence"/>
</dbReference>
<accession>A0ABN9W2U0</accession>
<dbReference type="InterPro" id="IPR002058">
    <property type="entry name" value="PAP_assoc"/>
</dbReference>
<name>A0ABN9W2U0_9DINO</name>
<keyword evidence="5" id="KW-0472">Membrane</keyword>
<evidence type="ECO:0000256" key="5">
    <source>
        <dbReference type="SAM" id="Phobius"/>
    </source>
</evidence>
<dbReference type="EMBL" id="CAUYUJ010018060">
    <property type="protein sequence ID" value="CAK0880354.1"/>
    <property type="molecule type" value="Genomic_DNA"/>
</dbReference>
<keyword evidence="1" id="KW-0808">Transferase</keyword>
<dbReference type="PANTHER" id="PTHR12271:SF40">
    <property type="entry name" value="POLY(A) RNA POLYMERASE GLD2"/>
    <property type="match status" value="1"/>
</dbReference>
<comment type="caution">
    <text evidence="7">The sequence shown here is derived from an EMBL/GenBank/DDBJ whole genome shotgun (WGS) entry which is preliminary data.</text>
</comment>
<dbReference type="PROSITE" id="PS51375">
    <property type="entry name" value="PPR"/>
    <property type="match status" value="2"/>
</dbReference>
<evidence type="ECO:0000313" key="8">
    <source>
        <dbReference type="Proteomes" id="UP001189429"/>
    </source>
</evidence>
<feature type="domain" description="PAP-associated" evidence="6">
    <location>
        <begin position="410"/>
        <end position="459"/>
    </location>
</feature>
<evidence type="ECO:0000256" key="2">
    <source>
        <dbReference type="ARBA" id="ARBA00022723"/>
    </source>
</evidence>
<dbReference type="Gene3D" id="1.10.1410.10">
    <property type="match status" value="1"/>
</dbReference>
<dbReference type="InterPro" id="IPR002885">
    <property type="entry name" value="PPR_rpt"/>
</dbReference>
<dbReference type="InterPro" id="IPR011990">
    <property type="entry name" value="TPR-like_helical_dom_sf"/>
</dbReference>
<keyword evidence="5" id="KW-1133">Transmembrane helix</keyword>
<feature type="repeat" description="PPR" evidence="4">
    <location>
        <begin position="44"/>
        <end position="78"/>
    </location>
</feature>
<reference evidence="7" key="1">
    <citation type="submission" date="2023-10" db="EMBL/GenBank/DDBJ databases">
        <authorList>
            <person name="Chen Y."/>
            <person name="Shah S."/>
            <person name="Dougan E. K."/>
            <person name="Thang M."/>
            <person name="Chan C."/>
        </authorList>
    </citation>
    <scope>NUCLEOTIDE SEQUENCE [LARGE SCALE GENOMIC DNA]</scope>
</reference>
<proteinExistence type="predicted"/>
<organism evidence="7 8">
    <name type="scientific">Prorocentrum cordatum</name>
    <dbReference type="NCBI Taxonomy" id="2364126"/>
    <lineage>
        <taxon>Eukaryota</taxon>
        <taxon>Sar</taxon>
        <taxon>Alveolata</taxon>
        <taxon>Dinophyceae</taxon>
        <taxon>Prorocentrales</taxon>
        <taxon>Prorocentraceae</taxon>
        <taxon>Prorocentrum</taxon>
    </lineage>
</organism>
<keyword evidence="8" id="KW-1185">Reference proteome</keyword>
<feature type="transmembrane region" description="Helical" evidence="5">
    <location>
        <begin position="162"/>
        <end position="183"/>
    </location>
</feature>
<dbReference type="PANTHER" id="PTHR12271">
    <property type="entry name" value="POLY A POLYMERASE CID PAP -RELATED"/>
    <property type="match status" value="1"/>
</dbReference>
<evidence type="ECO:0000256" key="3">
    <source>
        <dbReference type="ARBA" id="ARBA00022842"/>
    </source>
</evidence>
<feature type="repeat" description="PPR" evidence="4">
    <location>
        <begin position="9"/>
        <end position="43"/>
    </location>
</feature>
<gene>
    <name evidence="7" type="ORF">PCOR1329_LOCUS63515</name>
</gene>
<sequence>MRRQLVRPDLAACGAAISACEKGGQCWEALRLLHHMEERGPQPSAIAYDAVLRALSRAGAWQESLGLLQRRAARGLRPGRSALAATVRALGTPGAPLELAGAALGLFEAGVEDVSRLDLEERGCGRRGPLYEFWCLLSVSLALKFCSELVPFPRGRHLRAEWVGVSIILLLSCATLLTSLPLFGELCIVKFVVGIVFFPLKEHDARLEADAGALAARLEARHACLQGRAEETRGGGFEIGVRGSGFPSASLHLYGSVLEGTAGGGDDLDFTAEVADAELCRGLRGPATPDLLRLVALRDARGLARGSEAWRARSAAFAVRTPSLALWHVPSGSKVDLTINKFICVEKNMFLRARSDPLARRLVSLVKVWARRRQIYGRGRLCGFGFAQLAIFYTQVSSQPARGEQGVARSLSRLLRGFFRFYAHELDWAKECVSVASGRRTLKGSPRMRGMPHLCIEDCLEREVDLCIPHLPEAEGRRLRRELRRGAELLLAEAPSLDALLQESVAANSGNSQGRAAATQQHFRQTRYPKYMRRSWPPPSASSEPEPLGSGAAGWASVTATDGSQNLVFATAAKMVIVSSLYWSVVVVTSLLSFEVGETLRPQPAFSDGGSCSCGSVGLLALSSSSTAAWRDLGKSASVVPSVGISPGMALSCCTVTPPAAGVLAPYSFAASCFADSSSFSNLATSASEVDAASSSLRGPGGFVDSLRSFTTSSAK</sequence>
<evidence type="ECO:0000259" key="6">
    <source>
        <dbReference type="Pfam" id="PF03828"/>
    </source>
</evidence>
<keyword evidence="3" id="KW-0460">Magnesium</keyword>
<dbReference type="Gene3D" id="1.25.40.10">
    <property type="entry name" value="Tetratricopeptide repeat domain"/>
    <property type="match status" value="1"/>
</dbReference>
<evidence type="ECO:0000313" key="7">
    <source>
        <dbReference type="EMBL" id="CAK0880354.1"/>
    </source>
</evidence>
<dbReference type="Pfam" id="PF03828">
    <property type="entry name" value="PAP_assoc"/>
    <property type="match status" value="1"/>
</dbReference>
<dbReference type="PROSITE" id="PS51257">
    <property type="entry name" value="PROKAR_LIPOPROTEIN"/>
    <property type="match status" value="1"/>
</dbReference>
<dbReference type="SUPFAM" id="SSF81631">
    <property type="entry name" value="PAP/OAS1 substrate-binding domain"/>
    <property type="match status" value="1"/>
</dbReference>
<keyword evidence="5" id="KW-0812">Transmembrane</keyword>
<protein>
    <recommendedName>
        <fullName evidence="6">PAP-associated domain-containing protein</fullName>
    </recommendedName>
</protein>
<keyword evidence="2" id="KW-0479">Metal-binding</keyword>
<evidence type="ECO:0000256" key="4">
    <source>
        <dbReference type="PROSITE-ProRule" id="PRU00708"/>
    </source>
</evidence>